<dbReference type="GO" id="GO:0012505">
    <property type="term" value="C:endomembrane system"/>
    <property type="evidence" value="ECO:0007669"/>
    <property type="project" value="UniProtKB-SubCell"/>
</dbReference>
<feature type="transmembrane region" description="Helical" evidence="5">
    <location>
        <begin position="164"/>
        <end position="181"/>
    </location>
</feature>
<feature type="transmembrane region" description="Helical" evidence="5">
    <location>
        <begin position="47"/>
        <end position="72"/>
    </location>
</feature>
<feature type="transmembrane region" description="Helical" evidence="5">
    <location>
        <begin position="206"/>
        <end position="223"/>
    </location>
</feature>
<evidence type="ECO:0000313" key="6">
    <source>
        <dbReference type="EMBL" id="SJX64940.1"/>
    </source>
</evidence>
<dbReference type="Pfam" id="PF04750">
    <property type="entry name" value="Far-17a_AIG1"/>
    <property type="match status" value="1"/>
</dbReference>
<keyword evidence="2 5" id="KW-0812">Transmembrane</keyword>
<dbReference type="EMBL" id="LT795067">
    <property type="protein sequence ID" value="SJX64940.1"/>
    <property type="molecule type" value="Genomic_DNA"/>
</dbReference>
<organism evidence="6 7">
    <name type="scientific">Sporisorium reilianum f. sp. reilianum</name>
    <dbReference type="NCBI Taxonomy" id="72559"/>
    <lineage>
        <taxon>Eukaryota</taxon>
        <taxon>Fungi</taxon>
        <taxon>Dikarya</taxon>
        <taxon>Basidiomycota</taxon>
        <taxon>Ustilaginomycotina</taxon>
        <taxon>Ustilaginomycetes</taxon>
        <taxon>Ustilaginales</taxon>
        <taxon>Ustilaginaceae</taxon>
        <taxon>Sporisorium</taxon>
    </lineage>
</organism>
<dbReference type="PANTHER" id="PTHR10989">
    <property type="entry name" value="ANDROGEN-INDUCED PROTEIN 1-RELATED"/>
    <property type="match status" value="1"/>
</dbReference>
<keyword evidence="3 5" id="KW-1133">Transmembrane helix</keyword>
<evidence type="ECO:0000256" key="2">
    <source>
        <dbReference type="ARBA" id="ARBA00022692"/>
    </source>
</evidence>
<sequence length="244" mass="26483">MAVWTNKRAAALAWHTIALSSCAYGFKSLDVLPDLMGIDMANDYGGFMQFLTMCGLTATTVAMSLAFLLDVFQRPKALLWLKDLVTAAALPAETLITVLYWSIAAIDKDLLMQPKKVMDPANPGQVLREEPISVPFAIDASMHAFPGVFLLVDFFIFSRRFPKNISMVAVAAAVTVSYSLWAERCAGKNGHYPYPLLDILSTPQRVALYSGAGAAACLTGFFLRACPAKVQATPLLACKTSHPK</sequence>
<dbReference type="Proteomes" id="UP000239563">
    <property type="component" value="Chromosome XIV"/>
</dbReference>
<evidence type="ECO:0000256" key="3">
    <source>
        <dbReference type="ARBA" id="ARBA00022989"/>
    </source>
</evidence>
<dbReference type="AlphaFoldDB" id="A0A2N8UJJ4"/>
<dbReference type="PROSITE" id="PS51257">
    <property type="entry name" value="PROKAR_LIPOPROTEIN"/>
    <property type="match status" value="1"/>
</dbReference>
<evidence type="ECO:0000256" key="5">
    <source>
        <dbReference type="SAM" id="Phobius"/>
    </source>
</evidence>
<evidence type="ECO:0008006" key="8">
    <source>
        <dbReference type="Google" id="ProtNLM"/>
    </source>
</evidence>
<dbReference type="PANTHER" id="PTHR10989:SF16">
    <property type="entry name" value="AT02829P-RELATED"/>
    <property type="match status" value="1"/>
</dbReference>
<proteinExistence type="predicted"/>
<name>A0A2N8UJJ4_9BASI</name>
<comment type="subcellular location">
    <subcellularLocation>
        <location evidence="1">Endomembrane system</location>
        <topology evidence="1">Multi-pass membrane protein</topology>
    </subcellularLocation>
</comment>
<evidence type="ECO:0000256" key="1">
    <source>
        <dbReference type="ARBA" id="ARBA00004127"/>
    </source>
</evidence>
<protein>
    <recommendedName>
        <fullName evidence="8">FAR-17a/AIG1-like protein</fullName>
    </recommendedName>
</protein>
<evidence type="ECO:0000256" key="4">
    <source>
        <dbReference type="ARBA" id="ARBA00023136"/>
    </source>
</evidence>
<feature type="transmembrane region" description="Helical" evidence="5">
    <location>
        <begin position="84"/>
        <end position="103"/>
    </location>
</feature>
<dbReference type="GO" id="GO:0016020">
    <property type="term" value="C:membrane"/>
    <property type="evidence" value="ECO:0007669"/>
    <property type="project" value="InterPro"/>
</dbReference>
<dbReference type="InterPro" id="IPR006838">
    <property type="entry name" value="ADTRP_AIG1"/>
</dbReference>
<evidence type="ECO:0000313" key="7">
    <source>
        <dbReference type="Proteomes" id="UP000239563"/>
    </source>
</evidence>
<reference evidence="6 7" key="1">
    <citation type="submission" date="2017-02" db="EMBL/GenBank/DDBJ databases">
        <authorList>
            <person name="Peterson S.W."/>
        </authorList>
    </citation>
    <scope>NUCLEOTIDE SEQUENCE [LARGE SCALE GENOMIC DNA]</scope>
    <source>
        <strain evidence="6 7">SRS1_H2-8</strain>
    </source>
</reference>
<accession>A0A2N8UJJ4</accession>
<gene>
    <name evidence="6" type="ORF">SRS1_15369</name>
</gene>
<keyword evidence="4 5" id="KW-0472">Membrane</keyword>